<dbReference type="AlphaFoldDB" id="A0A542ZMZ6"/>
<dbReference type="HAMAP" id="MF_01659">
    <property type="entry name" value="MenD"/>
    <property type="match status" value="1"/>
</dbReference>
<dbReference type="Gene3D" id="3.40.50.970">
    <property type="match status" value="2"/>
</dbReference>
<dbReference type="Gene3D" id="3.40.50.1220">
    <property type="entry name" value="TPP-binding domain"/>
    <property type="match status" value="1"/>
</dbReference>
<proteinExistence type="inferred from homology"/>
<dbReference type="RefSeq" id="WP_141789458.1">
    <property type="nucleotide sequence ID" value="NZ_BAAAKX010000012.1"/>
</dbReference>
<dbReference type="Pfam" id="PF02775">
    <property type="entry name" value="TPP_enzyme_C"/>
    <property type="match status" value="1"/>
</dbReference>
<keyword evidence="3 6" id="KW-0460">Magnesium</keyword>
<reference evidence="9 10" key="1">
    <citation type="submission" date="2019-06" db="EMBL/GenBank/DDBJ databases">
        <title>Sequencing the genomes of 1000 actinobacteria strains.</title>
        <authorList>
            <person name="Klenk H.-P."/>
        </authorList>
    </citation>
    <scope>NUCLEOTIDE SEQUENCE [LARGE SCALE GENOMIC DNA]</scope>
    <source>
        <strain evidence="9 10">DSM 18082</strain>
    </source>
</reference>
<keyword evidence="5 6" id="KW-0464">Manganese</keyword>
<dbReference type="Proteomes" id="UP000319514">
    <property type="component" value="Unassembled WGS sequence"/>
</dbReference>
<accession>A0A542ZMZ6</accession>
<dbReference type="InterPro" id="IPR011766">
    <property type="entry name" value="TPP_enzyme_TPP-bd"/>
</dbReference>
<feature type="domain" description="Thiamine pyrophosphate enzyme N-terminal TPP-binding" evidence="8">
    <location>
        <begin position="7"/>
        <end position="119"/>
    </location>
</feature>
<dbReference type="InterPro" id="IPR012001">
    <property type="entry name" value="Thiamin_PyroP_enz_TPP-bd_dom"/>
</dbReference>
<comment type="pathway">
    <text evidence="6">Quinol/quinone metabolism; menaquinone biosynthesis.</text>
</comment>
<evidence type="ECO:0000259" key="7">
    <source>
        <dbReference type="Pfam" id="PF02775"/>
    </source>
</evidence>
<keyword evidence="2 6" id="KW-0479">Metal-binding</keyword>
<comment type="catalytic activity">
    <reaction evidence="6">
        <text>isochorismate + 2-oxoglutarate + H(+) = 5-enolpyruvoyl-6-hydroxy-2-succinyl-cyclohex-3-ene-1-carboxylate + CO2</text>
        <dbReference type="Rhea" id="RHEA:25593"/>
        <dbReference type="ChEBI" id="CHEBI:15378"/>
        <dbReference type="ChEBI" id="CHEBI:16526"/>
        <dbReference type="ChEBI" id="CHEBI:16810"/>
        <dbReference type="ChEBI" id="CHEBI:29780"/>
        <dbReference type="ChEBI" id="CHEBI:58818"/>
        <dbReference type="EC" id="2.2.1.9"/>
    </reaction>
</comment>
<evidence type="ECO:0000256" key="3">
    <source>
        <dbReference type="ARBA" id="ARBA00022842"/>
    </source>
</evidence>
<dbReference type="InterPro" id="IPR029061">
    <property type="entry name" value="THDP-binding"/>
</dbReference>
<comment type="similarity">
    <text evidence="6">Belongs to the TPP enzyme family. MenD subfamily.</text>
</comment>
<comment type="pathway">
    <text evidence="6">Quinol/quinone metabolism; 1,4-dihydroxy-2-naphthoate biosynthesis; 1,4-dihydroxy-2-naphthoate from chorismate: step 2/7.</text>
</comment>
<keyword evidence="10" id="KW-1185">Reference proteome</keyword>
<dbReference type="GO" id="GO:0030976">
    <property type="term" value="F:thiamine pyrophosphate binding"/>
    <property type="evidence" value="ECO:0007669"/>
    <property type="project" value="UniProtKB-UniRule"/>
</dbReference>
<evidence type="ECO:0000256" key="5">
    <source>
        <dbReference type="ARBA" id="ARBA00023211"/>
    </source>
</evidence>
<organism evidence="9 10">
    <name type="scientific">Oryzihumus leptocrescens</name>
    <dbReference type="NCBI Taxonomy" id="297536"/>
    <lineage>
        <taxon>Bacteria</taxon>
        <taxon>Bacillati</taxon>
        <taxon>Actinomycetota</taxon>
        <taxon>Actinomycetes</taxon>
        <taxon>Micrococcales</taxon>
        <taxon>Intrasporangiaceae</taxon>
        <taxon>Oryzihumus</taxon>
    </lineage>
</organism>
<dbReference type="SUPFAM" id="SSF52518">
    <property type="entry name" value="Thiamin diphosphate-binding fold (THDP-binding)"/>
    <property type="match status" value="2"/>
</dbReference>
<dbReference type="NCBIfam" id="TIGR00173">
    <property type="entry name" value="menD"/>
    <property type="match status" value="1"/>
</dbReference>
<dbReference type="GO" id="GO:0070204">
    <property type="term" value="F:2-succinyl-5-enolpyruvyl-6-hydroxy-3-cyclohexene-1-carboxylic-acid synthase activity"/>
    <property type="evidence" value="ECO:0007669"/>
    <property type="project" value="UniProtKB-UniRule"/>
</dbReference>
<dbReference type="UniPathway" id="UPA00079"/>
<feature type="domain" description="Thiamine pyrophosphate enzyme TPP-binding" evidence="7">
    <location>
        <begin position="416"/>
        <end position="533"/>
    </location>
</feature>
<evidence type="ECO:0000256" key="6">
    <source>
        <dbReference type="HAMAP-Rule" id="MF_01659"/>
    </source>
</evidence>
<keyword evidence="1 6" id="KW-0808">Transferase</keyword>
<keyword evidence="4 6" id="KW-0786">Thiamine pyrophosphate</keyword>
<dbReference type="InterPro" id="IPR004433">
    <property type="entry name" value="MenaQ_synth_MenD"/>
</dbReference>
<protein>
    <recommendedName>
        <fullName evidence="6">2-succinyl-5-enolpyruvyl-6-hydroxy-3-cyclohexene-1-carboxylate synthase</fullName>
        <shortName evidence="6">SEPHCHC synthase</shortName>
        <ecNumber evidence="6">2.2.1.9</ecNumber>
    </recommendedName>
    <alternativeName>
        <fullName evidence="6">Menaquinone biosynthesis protein MenD</fullName>
    </alternativeName>
</protein>
<evidence type="ECO:0000256" key="2">
    <source>
        <dbReference type="ARBA" id="ARBA00022723"/>
    </source>
</evidence>
<evidence type="ECO:0000313" key="9">
    <source>
        <dbReference type="EMBL" id="TQL61712.1"/>
    </source>
</evidence>
<dbReference type="UniPathway" id="UPA01057">
    <property type="reaction ID" value="UER00164"/>
</dbReference>
<dbReference type="GO" id="GO:0000287">
    <property type="term" value="F:magnesium ion binding"/>
    <property type="evidence" value="ECO:0007669"/>
    <property type="project" value="UniProtKB-UniRule"/>
</dbReference>
<dbReference type="CDD" id="cd07037">
    <property type="entry name" value="TPP_PYR_MenD"/>
    <property type="match status" value="1"/>
</dbReference>
<dbReference type="PIRSF" id="PIRSF004983">
    <property type="entry name" value="MenD"/>
    <property type="match status" value="1"/>
</dbReference>
<dbReference type="CDD" id="cd02009">
    <property type="entry name" value="TPP_SHCHC_synthase"/>
    <property type="match status" value="1"/>
</dbReference>
<dbReference type="PANTHER" id="PTHR42916:SF1">
    <property type="entry name" value="PROTEIN PHYLLO, CHLOROPLASTIC"/>
    <property type="match status" value="1"/>
</dbReference>
<dbReference type="PANTHER" id="PTHR42916">
    <property type="entry name" value="2-SUCCINYL-5-ENOLPYRUVYL-6-HYDROXY-3-CYCLOHEXENE-1-CARBOXYLATE SYNTHASE"/>
    <property type="match status" value="1"/>
</dbReference>
<dbReference type="Pfam" id="PF02776">
    <property type="entry name" value="TPP_enzyme_N"/>
    <property type="match status" value="1"/>
</dbReference>
<dbReference type="GO" id="GO:0030145">
    <property type="term" value="F:manganese ion binding"/>
    <property type="evidence" value="ECO:0007669"/>
    <property type="project" value="UniProtKB-UniRule"/>
</dbReference>
<comment type="cofactor">
    <cofactor evidence="6">
        <name>thiamine diphosphate</name>
        <dbReference type="ChEBI" id="CHEBI:58937"/>
    </cofactor>
    <text evidence="6">Binds 1 thiamine pyrophosphate per subunit.</text>
</comment>
<dbReference type="EC" id="2.2.1.9" evidence="6"/>
<dbReference type="OrthoDB" id="9791859at2"/>
<comment type="subunit">
    <text evidence="6">Homodimer.</text>
</comment>
<keyword evidence="6" id="KW-0474">Menaquinone biosynthesis</keyword>
<dbReference type="EMBL" id="VFOQ01000001">
    <property type="protein sequence ID" value="TQL61712.1"/>
    <property type="molecule type" value="Genomic_DNA"/>
</dbReference>
<name>A0A542ZMZ6_9MICO</name>
<comment type="caution">
    <text evidence="9">The sequence shown here is derived from an EMBL/GenBank/DDBJ whole genome shotgun (WGS) entry which is preliminary data.</text>
</comment>
<comment type="cofactor">
    <cofactor evidence="6">
        <name>Mg(2+)</name>
        <dbReference type="ChEBI" id="CHEBI:18420"/>
    </cofactor>
    <cofactor evidence="6">
        <name>Mn(2+)</name>
        <dbReference type="ChEBI" id="CHEBI:29035"/>
    </cofactor>
</comment>
<sequence length="566" mass="58826">MNPSTALATVLVDELARHGVREAVLCPGSRSAPLAYALQEADRVGRIRLHVRVDERSAGFLALGLAKLTRRPVPVVTTSGTAVANLHPAVLEAHHAAVPLLVLSADRPPELRGTGANQTTTQPGLFGMPVRWLHDLGAPERRAGQVAVWRSTASRACAAATGALGGTPGPVHLNLPLREPLVPTVDAEPWPEPLDGRPGGAPWVRTDRAIAVAEPLQDEPRTLVLLGDLPDPSAAAAVASLVDATGWPLLAEPFGALDRAAVSPHGPLLLTATGWLEQHLPSRVLVVGRITLSRAAAALLRRPEVRVEVITPGHGWPDPGHVAERVHPWAAIAGHEHLSVDRAWADAWHEAGRTVAAAAQPVIAGAWPSGLGVAATVAAALPGHATLFVGSSNAARDLDLALTPATLPTGAAVVASRGLAGIDGCVSTSVGLALAHPGRPTYALMGDLTFLHDSNGLLIGPHEPRPDLTVVVPNDDGGGIFTLLEPGEPGRAADFERIFGTPTGTSLVDLCRAHGVDHTRATTREELTAAVAARPEGLRVVEVPLARTGHRDLHARLREAAATALA</sequence>
<gene>
    <name evidence="6" type="primary">menD</name>
    <name evidence="9" type="ORF">FB474_3131</name>
</gene>
<evidence type="ECO:0000256" key="4">
    <source>
        <dbReference type="ARBA" id="ARBA00023052"/>
    </source>
</evidence>
<comment type="function">
    <text evidence="6">Catalyzes the thiamine diphosphate-dependent decarboxylation of 2-oxoglutarate and the subsequent addition of the resulting succinic semialdehyde-thiamine pyrophosphate anion to isochorismate to yield 2-succinyl-5-enolpyruvyl-6-hydroxy-3-cyclohexene-1-carboxylate (SEPHCHC).</text>
</comment>
<evidence type="ECO:0000313" key="10">
    <source>
        <dbReference type="Proteomes" id="UP000319514"/>
    </source>
</evidence>
<evidence type="ECO:0000256" key="1">
    <source>
        <dbReference type="ARBA" id="ARBA00022679"/>
    </source>
</evidence>
<evidence type="ECO:0000259" key="8">
    <source>
        <dbReference type="Pfam" id="PF02776"/>
    </source>
</evidence>
<dbReference type="GO" id="GO:0009234">
    <property type="term" value="P:menaquinone biosynthetic process"/>
    <property type="evidence" value="ECO:0007669"/>
    <property type="project" value="UniProtKB-UniRule"/>
</dbReference>